<comment type="caution">
    <text evidence="2">The sequence shown here is derived from an EMBL/GenBank/DDBJ whole genome shotgun (WGS) entry which is preliminary data.</text>
</comment>
<protein>
    <submittedName>
        <fullName evidence="2">Uncharacterized protein</fullName>
    </submittedName>
</protein>
<feature type="compositionally biased region" description="Pro residues" evidence="1">
    <location>
        <begin position="100"/>
        <end position="109"/>
    </location>
</feature>
<accession>A0AA41JKL5</accession>
<reference evidence="2" key="1">
    <citation type="submission" date="2021-04" db="EMBL/GenBank/DDBJ databases">
        <title>A collection of bacterial strains from the Burkholderia cepacia Research Laboratory and Repository.</title>
        <authorList>
            <person name="Lipuma J."/>
            <person name="Spilker T."/>
        </authorList>
    </citation>
    <scope>NUCLEOTIDE SEQUENCE</scope>
    <source>
        <strain evidence="2">AU36012</strain>
    </source>
</reference>
<dbReference type="Proteomes" id="UP000682266">
    <property type="component" value="Unassembled WGS sequence"/>
</dbReference>
<organism evidence="2 3">
    <name type="scientific">Burkholderia ambifaria</name>
    <dbReference type="NCBI Taxonomy" id="152480"/>
    <lineage>
        <taxon>Bacteria</taxon>
        <taxon>Pseudomonadati</taxon>
        <taxon>Pseudomonadota</taxon>
        <taxon>Betaproteobacteria</taxon>
        <taxon>Burkholderiales</taxon>
        <taxon>Burkholderiaceae</taxon>
        <taxon>Burkholderia</taxon>
        <taxon>Burkholderia cepacia complex</taxon>
    </lineage>
</organism>
<feature type="compositionally biased region" description="Pro residues" evidence="1">
    <location>
        <begin position="116"/>
        <end position="126"/>
    </location>
</feature>
<evidence type="ECO:0000313" key="2">
    <source>
        <dbReference type="EMBL" id="MBR8130794.1"/>
    </source>
</evidence>
<dbReference type="RefSeq" id="WP_146124512.1">
    <property type="nucleotide sequence ID" value="NZ_CADERF010000018.1"/>
</dbReference>
<evidence type="ECO:0000313" key="3">
    <source>
        <dbReference type="Proteomes" id="UP000682266"/>
    </source>
</evidence>
<gene>
    <name evidence="2" type="ORF">KDW93_17780</name>
</gene>
<dbReference type="EMBL" id="JAGSVG010000015">
    <property type="protein sequence ID" value="MBR8130794.1"/>
    <property type="molecule type" value="Genomic_DNA"/>
</dbReference>
<feature type="region of interest" description="Disordered" evidence="1">
    <location>
        <begin position="1"/>
        <end position="164"/>
    </location>
</feature>
<evidence type="ECO:0000256" key="1">
    <source>
        <dbReference type="SAM" id="MobiDB-lite"/>
    </source>
</evidence>
<name>A0AA41JKL5_9BURK</name>
<feature type="compositionally biased region" description="Pro residues" evidence="1">
    <location>
        <begin position="48"/>
        <end position="61"/>
    </location>
</feature>
<sequence>MRRPETDTPGPITSTSDGVPILQPQPVRATPTRLLSELGGYRVSSPTTRPPSTPSVTPPPSFVSESSYSPPPGPPPGHESTRIYAPPPGPPPGYEGKPNYPAPPGPPPGHESAPIYAPPPGPPPGFEHPAAFEAPHQSFEPSMAGAPPIFGAPPGRPPSKASRWSPQHMIGMMGQAGDIVLSLTNALLQLLVKWAHKMEELSRK</sequence>
<proteinExistence type="predicted"/>
<dbReference type="AlphaFoldDB" id="A0AA41JKL5"/>